<dbReference type="EMBL" id="FNLL01000001">
    <property type="protein sequence ID" value="SDT84171.1"/>
    <property type="molecule type" value="Genomic_DNA"/>
</dbReference>
<organism evidence="1 2">
    <name type="scientific">Desulfobacula phenolica</name>
    <dbReference type="NCBI Taxonomy" id="90732"/>
    <lineage>
        <taxon>Bacteria</taxon>
        <taxon>Pseudomonadati</taxon>
        <taxon>Thermodesulfobacteriota</taxon>
        <taxon>Desulfobacteria</taxon>
        <taxon>Desulfobacterales</taxon>
        <taxon>Desulfobacteraceae</taxon>
        <taxon>Desulfobacula</taxon>
    </lineage>
</organism>
<evidence type="ECO:0000313" key="2">
    <source>
        <dbReference type="Proteomes" id="UP000199608"/>
    </source>
</evidence>
<protein>
    <submittedName>
        <fullName evidence="1">Uncharacterized protein</fullName>
    </submittedName>
</protein>
<dbReference type="AlphaFoldDB" id="A0A1H2DN70"/>
<name>A0A1H2DN70_9BACT</name>
<dbReference type="Proteomes" id="UP000199608">
    <property type="component" value="Unassembled WGS sequence"/>
</dbReference>
<sequence>MIFDFGSIWKIYLIGIYSKNKEITKKSGKKAGLFYSGEFKNEC</sequence>
<keyword evidence="2" id="KW-1185">Reference proteome</keyword>
<accession>A0A1H2DN70</accession>
<gene>
    <name evidence="1" type="ORF">SAMN04487931_101148</name>
</gene>
<proteinExistence type="predicted"/>
<evidence type="ECO:0000313" key="1">
    <source>
        <dbReference type="EMBL" id="SDT84171.1"/>
    </source>
</evidence>
<reference evidence="2" key="1">
    <citation type="submission" date="2016-10" db="EMBL/GenBank/DDBJ databases">
        <authorList>
            <person name="Varghese N."/>
            <person name="Submissions S."/>
        </authorList>
    </citation>
    <scope>NUCLEOTIDE SEQUENCE [LARGE SCALE GENOMIC DNA]</scope>
    <source>
        <strain evidence="2">DSM 3384</strain>
    </source>
</reference>